<dbReference type="SUPFAM" id="SSF49265">
    <property type="entry name" value="Fibronectin type III"/>
    <property type="match status" value="1"/>
</dbReference>
<evidence type="ECO:0000313" key="3">
    <source>
        <dbReference type="EMBL" id="KAJ8025132.1"/>
    </source>
</evidence>
<dbReference type="PROSITE" id="PS50853">
    <property type="entry name" value="FN3"/>
    <property type="match status" value="1"/>
</dbReference>
<reference evidence="3" key="1">
    <citation type="submission" date="2021-10" db="EMBL/GenBank/DDBJ databases">
        <title>Tropical sea cucumber genome reveals ecological adaptation and Cuvierian tubules defense mechanism.</title>
        <authorList>
            <person name="Chen T."/>
        </authorList>
    </citation>
    <scope>NUCLEOTIDE SEQUENCE</scope>
    <source>
        <strain evidence="3">Nanhai2018</strain>
        <tissue evidence="3">Muscle</tissue>
    </source>
</reference>
<dbReference type="EMBL" id="JAIZAY010000018">
    <property type="protein sequence ID" value="KAJ8025132.1"/>
    <property type="molecule type" value="Genomic_DNA"/>
</dbReference>
<protein>
    <submittedName>
        <fullName evidence="3">Receptor-type tyrosine-protein phosphatase F</fullName>
    </submittedName>
</protein>
<dbReference type="InterPro" id="IPR013783">
    <property type="entry name" value="Ig-like_fold"/>
</dbReference>
<feature type="chain" id="PRO_5040295472" evidence="1">
    <location>
        <begin position="21"/>
        <end position="320"/>
    </location>
</feature>
<name>A0A9Q0YMJ7_HOLLE</name>
<feature type="signal peptide" evidence="1">
    <location>
        <begin position="1"/>
        <end position="20"/>
    </location>
</feature>
<comment type="caution">
    <text evidence="3">The sequence shown here is derived from an EMBL/GenBank/DDBJ whole genome shotgun (WGS) entry which is preliminary data.</text>
</comment>
<evidence type="ECO:0000313" key="4">
    <source>
        <dbReference type="Proteomes" id="UP001152320"/>
    </source>
</evidence>
<organism evidence="3 4">
    <name type="scientific">Holothuria leucospilota</name>
    <name type="common">Black long sea cucumber</name>
    <name type="synonym">Mertensiothuria leucospilota</name>
    <dbReference type="NCBI Taxonomy" id="206669"/>
    <lineage>
        <taxon>Eukaryota</taxon>
        <taxon>Metazoa</taxon>
        <taxon>Echinodermata</taxon>
        <taxon>Eleutherozoa</taxon>
        <taxon>Echinozoa</taxon>
        <taxon>Holothuroidea</taxon>
        <taxon>Aspidochirotacea</taxon>
        <taxon>Aspidochirotida</taxon>
        <taxon>Holothuriidae</taxon>
        <taxon>Holothuria</taxon>
    </lineage>
</organism>
<dbReference type="InterPro" id="IPR036116">
    <property type="entry name" value="FN3_sf"/>
</dbReference>
<gene>
    <name evidence="3" type="ORF">HOLleu_35252</name>
</gene>
<feature type="domain" description="Fibronectin type-III" evidence="2">
    <location>
        <begin position="230"/>
        <end position="320"/>
    </location>
</feature>
<dbReference type="SMART" id="SM00060">
    <property type="entry name" value="FN3"/>
    <property type="match status" value="2"/>
</dbReference>
<dbReference type="InterPro" id="IPR003961">
    <property type="entry name" value="FN3_dom"/>
</dbReference>
<keyword evidence="4" id="KW-1185">Reference proteome</keyword>
<dbReference type="OrthoDB" id="4062651at2759"/>
<dbReference type="Proteomes" id="UP001152320">
    <property type="component" value="Chromosome 18"/>
</dbReference>
<dbReference type="CDD" id="cd00063">
    <property type="entry name" value="FN3"/>
    <property type="match status" value="1"/>
</dbReference>
<dbReference type="AlphaFoldDB" id="A0A9Q0YMJ7"/>
<dbReference type="Gene3D" id="2.60.40.10">
    <property type="entry name" value="Immunoglobulins"/>
    <property type="match status" value="1"/>
</dbReference>
<accession>A0A9Q0YMJ7</accession>
<keyword evidence="1" id="KW-0732">Signal</keyword>
<keyword evidence="3" id="KW-0675">Receptor</keyword>
<proteinExistence type="predicted"/>
<evidence type="ECO:0000259" key="2">
    <source>
        <dbReference type="PROSITE" id="PS50853"/>
    </source>
</evidence>
<evidence type="ECO:0000256" key="1">
    <source>
        <dbReference type="SAM" id="SignalP"/>
    </source>
</evidence>
<sequence>MIKLELWQLLVFIFASIARSKCCLLSRGRDCPPQGAFFGGRIVFKGNRGEVPGLFADLANSRRMMILQTPPVHFRSLMGSGQGRIWIGSKTCRGSDSRLPEQCPWTAGDRPCPDTGIPCETELGHVDLNVETMAMETLLESRFIVSWQLPSLTVNCDVTFQQITLHQLDVDNCNFSPLTEPMNYVLHTGMRNESFEELRPNSLYNITYLARNPAGTFVTSQLKRTAEGIPTQAPINLRYETRENSVEFWWNIPECGQRNGEIKQYWRKVIVTNDRSWERQRSAPNHVIRRLNTGDEWFFKVRACNDAGCGPLAEATGVMT</sequence>